<dbReference type="Proteomes" id="UP001439008">
    <property type="component" value="Unassembled WGS sequence"/>
</dbReference>
<gene>
    <name evidence="1" type="ORF">MHBO_004933</name>
</gene>
<dbReference type="PROSITE" id="PS51257">
    <property type="entry name" value="PROKAR_LIPOPROTEIN"/>
    <property type="match status" value="1"/>
</dbReference>
<protein>
    <recommendedName>
        <fullName evidence="3">C2H2-type domain-containing protein</fullName>
    </recommendedName>
</protein>
<proteinExistence type="predicted"/>
<accession>A0ABV2AUP0</accession>
<evidence type="ECO:0008006" key="3">
    <source>
        <dbReference type="Google" id="ProtNLM"/>
    </source>
</evidence>
<evidence type="ECO:0000313" key="2">
    <source>
        <dbReference type="Proteomes" id="UP001439008"/>
    </source>
</evidence>
<keyword evidence="2" id="KW-1185">Reference proteome</keyword>
<name>A0ABV2AUP0_9EUKA</name>
<comment type="caution">
    <text evidence="1">The sequence shown here is derived from an EMBL/GenBank/DDBJ whole genome shotgun (WGS) entry which is preliminary data.</text>
</comment>
<evidence type="ECO:0000313" key="1">
    <source>
        <dbReference type="EMBL" id="MES1923368.1"/>
    </source>
</evidence>
<sequence>MAGLCYRKITIIQTPIFAIQSVYACRLTFWIYLWNPQNFRNSWRRPPWCGQKRVSHVQSRDVPLRIMYLQELDSTGHTFSNFTKPRIRCTVYPCPGLRCTTRFFKLHPLKGHVKEKRPGMSYCIH</sequence>
<organism evidence="1 2">
    <name type="scientific">Bonamia ostreae</name>
    <dbReference type="NCBI Taxonomy" id="126728"/>
    <lineage>
        <taxon>Eukaryota</taxon>
        <taxon>Sar</taxon>
        <taxon>Rhizaria</taxon>
        <taxon>Endomyxa</taxon>
        <taxon>Ascetosporea</taxon>
        <taxon>Haplosporida</taxon>
        <taxon>Bonamia</taxon>
    </lineage>
</organism>
<reference evidence="1 2" key="1">
    <citation type="journal article" date="2024" name="BMC Biol.">
        <title>Comparative genomics of Ascetosporea gives new insight into the evolutionary basis for animal parasitism in Rhizaria.</title>
        <authorList>
            <person name="Hiltunen Thoren M."/>
            <person name="Onut-Brannstrom I."/>
            <person name="Alfjorden A."/>
            <person name="Peckova H."/>
            <person name="Swords F."/>
            <person name="Hooper C."/>
            <person name="Holzer A.S."/>
            <person name="Bass D."/>
            <person name="Burki F."/>
        </authorList>
    </citation>
    <scope>NUCLEOTIDE SEQUENCE [LARGE SCALE GENOMIC DNA]</scope>
    <source>
        <strain evidence="1">20-A016</strain>
    </source>
</reference>
<dbReference type="EMBL" id="JBDODL010005854">
    <property type="protein sequence ID" value="MES1923368.1"/>
    <property type="molecule type" value="Genomic_DNA"/>
</dbReference>